<proteinExistence type="inferred from homology"/>
<dbReference type="SUPFAM" id="SSF50156">
    <property type="entry name" value="PDZ domain-like"/>
    <property type="match status" value="1"/>
</dbReference>
<name>A0ABP7NUL3_9ACTN</name>
<keyword evidence="5" id="KW-1185">Reference proteome</keyword>
<feature type="domain" description="Lon proteolytic" evidence="3">
    <location>
        <begin position="236"/>
        <end position="337"/>
    </location>
</feature>
<feature type="active site" evidence="1">
    <location>
        <position position="289"/>
    </location>
</feature>
<reference evidence="5" key="1">
    <citation type="journal article" date="2019" name="Int. J. Syst. Evol. Microbiol.">
        <title>The Global Catalogue of Microorganisms (GCM) 10K type strain sequencing project: providing services to taxonomists for standard genome sequencing and annotation.</title>
        <authorList>
            <consortium name="The Broad Institute Genomics Platform"/>
            <consortium name="The Broad Institute Genome Sequencing Center for Infectious Disease"/>
            <person name="Wu L."/>
            <person name="Ma J."/>
        </authorList>
    </citation>
    <scope>NUCLEOTIDE SEQUENCE [LARGE SCALE GENOMIC DNA]</scope>
    <source>
        <strain evidence="5">JCM 16923</strain>
    </source>
</reference>
<dbReference type="InterPro" id="IPR027065">
    <property type="entry name" value="Lon_Prtase"/>
</dbReference>
<keyword evidence="1" id="KW-0645">Protease</keyword>
<dbReference type="PROSITE" id="PS51786">
    <property type="entry name" value="LON_PROTEOLYTIC"/>
    <property type="match status" value="1"/>
</dbReference>
<accession>A0ABP7NUL3</accession>
<evidence type="ECO:0000313" key="4">
    <source>
        <dbReference type="EMBL" id="GAA3953726.1"/>
    </source>
</evidence>
<dbReference type="InterPro" id="IPR001478">
    <property type="entry name" value="PDZ"/>
</dbReference>
<dbReference type="EMBL" id="BAAAZW010000002">
    <property type="protein sequence ID" value="GAA3953726.1"/>
    <property type="molecule type" value="Genomic_DNA"/>
</dbReference>
<dbReference type="Gene3D" id="2.30.42.10">
    <property type="match status" value="1"/>
</dbReference>
<dbReference type="EC" id="3.4.21.53" evidence="1"/>
<dbReference type="PROSITE" id="PS50106">
    <property type="entry name" value="PDZ"/>
    <property type="match status" value="1"/>
</dbReference>
<gene>
    <name evidence="4" type="ORF">GCM10022231_10070</name>
</gene>
<dbReference type="Pfam" id="PF13180">
    <property type="entry name" value="PDZ_2"/>
    <property type="match status" value="1"/>
</dbReference>
<keyword evidence="1" id="KW-0378">Hydrolase</keyword>
<dbReference type="PANTHER" id="PTHR10046">
    <property type="entry name" value="ATP DEPENDENT LON PROTEASE FAMILY MEMBER"/>
    <property type="match status" value="1"/>
</dbReference>
<sequence length="346" mass="35640">MRLNPSRRRLITIGVAAVILIVFVLVGRNARVPYVALSPGPTVNTLGELDGKPVVEVSGGVDADPSGNLNLTTVSLTDGLTLFDALGMWVSSKYQLQPRELYFPKGTSDEEVRQENTRQMSSSEDNATGAALTYLKRPTAVGVGPVADGSPAAGKLEVNDVIVAVDGTGVSTVADVQEQVRAKAPGSEIAVTVNRGGDEQVVDVTLAPRPDDPEAGYLGVTPKVVSADPNVQITYNVGDIGGPSAGLMLTLAVIDHMTEDDLAGGRFIAGTGTIVPDGSVGPIGGITHKLKAAREAGATAFLVPADNCAEATGDAPDGLELIKVDRLSGAVDSLEALESGAERPHC</sequence>
<dbReference type="Pfam" id="PF05362">
    <property type="entry name" value="Lon_C"/>
    <property type="match status" value="1"/>
</dbReference>
<evidence type="ECO:0000313" key="5">
    <source>
        <dbReference type="Proteomes" id="UP001418444"/>
    </source>
</evidence>
<comment type="catalytic activity">
    <reaction evidence="1">
        <text>Hydrolysis of proteins in presence of ATP.</text>
        <dbReference type="EC" id="3.4.21.53"/>
    </reaction>
</comment>
<protein>
    <recommendedName>
        <fullName evidence="1">endopeptidase La</fullName>
        <ecNumber evidence="1">3.4.21.53</ecNumber>
    </recommendedName>
</protein>
<dbReference type="RefSeq" id="WP_344781232.1">
    <property type="nucleotide sequence ID" value="NZ_BAAAZW010000002.1"/>
</dbReference>
<evidence type="ECO:0000259" key="3">
    <source>
        <dbReference type="PROSITE" id="PS51786"/>
    </source>
</evidence>
<feature type="active site" evidence="1">
    <location>
        <position position="244"/>
    </location>
</feature>
<dbReference type="InterPro" id="IPR020568">
    <property type="entry name" value="Ribosomal_Su5_D2-typ_SF"/>
</dbReference>
<keyword evidence="1" id="KW-0720">Serine protease</keyword>
<dbReference type="Gene3D" id="3.30.230.10">
    <property type="match status" value="1"/>
</dbReference>
<organism evidence="4 5">
    <name type="scientific">Gordonia caeni</name>
    <dbReference type="NCBI Taxonomy" id="1007097"/>
    <lineage>
        <taxon>Bacteria</taxon>
        <taxon>Bacillati</taxon>
        <taxon>Actinomycetota</taxon>
        <taxon>Actinomycetes</taxon>
        <taxon>Mycobacteriales</taxon>
        <taxon>Gordoniaceae</taxon>
        <taxon>Gordonia</taxon>
    </lineage>
</organism>
<evidence type="ECO:0000259" key="2">
    <source>
        <dbReference type="PROSITE" id="PS50106"/>
    </source>
</evidence>
<dbReference type="InterPro" id="IPR014721">
    <property type="entry name" value="Ribsml_uS5_D2-typ_fold_subgr"/>
</dbReference>
<evidence type="ECO:0000256" key="1">
    <source>
        <dbReference type="PROSITE-ProRule" id="PRU01122"/>
    </source>
</evidence>
<dbReference type="SUPFAM" id="SSF54211">
    <property type="entry name" value="Ribosomal protein S5 domain 2-like"/>
    <property type="match status" value="1"/>
</dbReference>
<comment type="caution">
    <text evidence="4">The sequence shown here is derived from an EMBL/GenBank/DDBJ whole genome shotgun (WGS) entry which is preliminary data.</text>
</comment>
<comment type="similarity">
    <text evidence="1">Belongs to the peptidase S16 family.</text>
</comment>
<dbReference type="InterPro" id="IPR036034">
    <property type="entry name" value="PDZ_sf"/>
</dbReference>
<feature type="domain" description="PDZ" evidence="2">
    <location>
        <begin position="117"/>
        <end position="197"/>
    </location>
</feature>
<dbReference type="Proteomes" id="UP001418444">
    <property type="component" value="Unassembled WGS sequence"/>
</dbReference>
<dbReference type="InterPro" id="IPR008269">
    <property type="entry name" value="Lon_proteolytic"/>
</dbReference>